<feature type="region of interest" description="Disordered" evidence="1">
    <location>
        <begin position="87"/>
        <end position="115"/>
    </location>
</feature>
<feature type="compositionally biased region" description="Low complexity" evidence="1">
    <location>
        <begin position="88"/>
        <end position="105"/>
    </location>
</feature>
<name>A0A150QB70_SORCE</name>
<dbReference type="EMBL" id="JEMA01000849">
    <property type="protein sequence ID" value="KYF65221.1"/>
    <property type="molecule type" value="Genomic_DNA"/>
</dbReference>
<dbReference type="AlphaFoldDB" id="A0A150QB70"/>
<reference evidence="2 3" key="1">
    <citation type="submission" date="2014-02" db="EMBL/GenBank/DDBJ databases">
        <title>The small core and large imbalanced accessory genome model reveals a collaborative survival strategy of Sorangium cellulosum strains in nature.</title>
        <authorList>
            <person name="Han K."/>
            <person name="Peng R."/>
            <person name="Blom J."/>
            <person name="Li Y.-Z."/>
        </authorList>
    </citation>
    <scope>NUCLEOTIDE SEQUENCE [LARGE SCALE GENOMIC DNA]</scope>
    <source>
        <strain evidence="2 3">So0008-312</strain>
    </source>
</reference>
<gene>
    <name evidence="2" type="ORF">BE15_02385</name>
</gene>
<dbReference type="Proteomes" id="UP000075260">
    <property type="component" value="Unassembled WGS sequence"/>
</dbReference>
<dbReference type="OrthoDB" id="5519421at2"/>
<organism evidence="2 3">
    <name type="scientific">Sorangium cellulosum</name>
    <name type="common">Polyangium cellulosum</name>
    <dbReference type="NCBI Taxonomy" id="56"/>
    <lineage>
        <taxon>Bacteria</taxon>
        <taxon>Pseudomonadati</taxon>
        <taxon>Myxococcota</taxon>
        <taxon>Polyangia</taxon>
        <taxon>Polyangiales</taxon>
        <taxon>Polyangiaceae</taxon>
        <taxon>Sorangium</taxon>
    </lineage>
</organism>
<proteinExistence type="predicted"/>
<evidence type="ECO:0000313" key="3">
    <source>
        <dbReference type="Proteomes" id="UP000075260"/>
    </source>
</evidence>
<dbReference type="RefSeq" id="WP_061611243.1">
    <property type="nucleotide sequence ID" value="NZ_JEMA01000849.1"/>
</dbReference>
<evidence type="ECO:0000313" key="2">
    <source>
        <dbReference type="EMBL" id="KYF65221.1"/>
    </source>
</evidence>
<evidence type="ECO:0000256" key="1">
    <source>
        <dbReference type="SAM" id="MobiDB-lite"/>
    </source>
</evidence>
<accession>A0A150QB70</accession>
<sequence>MERWRGLKDLVQDAVDNGSRAVERLQKHAAKLPFDLLEQIPPIATPVKGIRLVHDTMVSGVHVAIRLVNRVAGYTIDGVLFVVEQQKEPAGTPGEGEASAPAAPDGGRGTERASP</sequence>
<protein>
    <submittedName>
        <fullName evidence="2">Uncharacterized protein</fullName>
    </submittedName>
</protein>
<comment type="caution">
    <text evidence="2">The sequence shown here is derived from an EMBL/GenBank/DDBJ whole genome shotgun (WGS) entry which is preliminary data.</text>
</comment>